<dbReference type="PANTHER" id="PTHR12305">
    <property type="entry name" value="PHOSPHATASE WITH HOMOLOGY TO TENSIN"/>
    <property type="match status" value="1"/>
</dbReference>
<keyword evidence="5" id="KW-1185">Reference proteome</keyword>
<dbReference type="InterPro" id="IPR029021">
    <property type="entry name" value="Prot-tyrosine_phosphatase-like"/>
</dbReference>
<feature type="region of interest" description="Disordered" evidence="2">
    <location>
        <begin position="208"/>
        <end position="259"/>
    </location>
</feature>
<dbReference type="GO" id="GO:0016314">
    <property type="term" value="F:phosphatidylinositol-3,4,5-trisphosphate 3-phosphatase activity"/>
    <property type="evidence" value="ECO:0007669"/>
    <property type="project" value="TreeGrafter"/>
</dbReference>
<feature type="region of interest" description="Disordered" evidence="2">
    <location>
        <begin position="292"/>
        <end position="312"/>
    </location>
</feature>
<protein>
    <recommendedName>
        <fullName evidence="3">Phosphatase tensin-type domain-containing protein</fullName>
    </recommendedName>
</protein>
<dbReference type="GeneID" id="24917340"/>
<dbReference type="CDD" id="cd14497">
    <property type="entry name" value="PTP_PTEN-like"/>
    <property type="match status" value="1"/>
</dbReference>
<dbReference type="GO" id="GO:0005829">
    <property type="term" value="C:cytosol"/>
    <property type="evidence" value="ECO:0007669"/>
    <property type="project" value="TreeGrafter"/>
</dbReference>
<evidence type="ECO:0000313" key="4">
    <source>
        <dbReference type="EMBL" id="CBK19551.2"/>
    </source>
</evidence>
<evidence type="ECO:0000256" key="1">
    <source>
        <dbReference type="ARBA" id="ARBA00022801"/>
    </source>
</evidence>
<keyword evidence="1" id="KW-0378">Hydrolase</keyword>
<sequence length="401" mass="43279">MGFPGNPKTKKVETTLNKADSIAYYLETCYPNRYMLFNLAEETYDTYLFHDHVVNYDFTGYPAPALGLLIKICTNVETWLSENPENIAIIHCYVSSPLSSSLQDGKGRTMLLCACILTWMGWSSSPQEALALCLSRRGLSESVMCPSQLRYLQYFDSLLQNVRPSADALLLTSVTISALPDVENGSCAPFLEVGAFPRFHADLQPEQARVLQSGEERRDLPGQRRRLGDVFARRGAPRQRVSPAAPSHRAANLDDALPRPVLHRLRQAVQAESGGEGAGSDQELGGAERGVRVLPRGSHGADGGSVRRTDHEGVVRAVERSAEAEGGPHGEHAAHGRFRCGAFAVGQATLVGASKVGRQREPRLCERDLEAGERAEAVGNRCAQGGGCSGGESPAGRGSGH</sequence>
<dbReference type="InterPro" id="IPR051281">
    <property type="entry name" value="Dual-spec_lipid-protein_phosph"/>
</dbReference>
<dbReference type="InParanoid" id="D8LUR2"/>
<dbReference type="InterPro" id="IPR029023">
    <property type="entry name" value="Tensin_phosphatase"/>
</dbReference>
<feature type="compositionally biased region" description="Basic and acidic residues" evidence="2">
    <location>
        <begin position="214"/>
        <end position="232"/>
    </location>
</feature>
<dbReference type="AlphaFoldDB" id="D8LUR2"/>
<reference evidence="4" key="1">
    <citation type="submission" date="2010-02" db="EMBL/GenBank/DDBJ databases">
        <title>Sequencing and annotation of the Blastocystis hominis genome.</title>
        <authorList>
            <person name="Wincker P."/>
        </authorList>
    </citation>
    <scope>NUCLEOTIDE SEQUENCE</scope>
    <source>
        <strain evidence="4">Singapore isolate B</strain>
    </source>
</reference>
<dbReference type="PANTHER" id="PTHR12305:SF94">
    <property type="entry name" value="PHOSPHATIDYLINOSITOL-3,4,5-TRISPHOSPHATE 3-PHOSPHATASE"/>
    <property type="match status" value="1"/>
</dbReference>
<proteinExistence type="predicted"/>
<dbReference type="PROSITE" id="PS51181">
    <property type="entry name" value="PPASE_TENSIN"/>
    <property type="match status" value="1"/>
</dbReference>
<dbReference type="SUPFAM" id="SSF52799">
    <property type="entry name" value="(Phosphotyrosine protein) phosphatases II"/>
    <property type="match status" value="1"/>
</dbReference>
<dbReference type="Gene3D" id="3.90.190.10">
    <property type="entry name" value="Protein tyrosine phosphatase superfamily"/>
    <property type="match status" value="1"/>
</dbReference>
<evidence type="ECO:0000259" key="3">
    <source>
        <dbReference type="PROSITE" id="PS51181"/>
    </source>
</evidence>
<accession>D8LUR2</accession>
<gene>
    <name evidence="4" type="ORF">GSBLH_T00000017001</name>
</gene>
<name>D8LUR2_BLAHO</name>
<dbReference type="RefSeq" id="XP_012893599.1">
    <property type="nucleotide sequence ID" value="XM_013038145.1"/>
</dbReference>
<feature type="domain" description="Phosphatase tensin-type" evidence="3">
    <location>
        <begin position="1"/>
        <end position="162"/>
    </location>
</feature>
<dbReference type="EMBL" id="FN668638">
    <property type="protein sequence ID" value="CBK19551.2"/>
    <property type="molecule type" value="Genomic_DNA"/>
</dbReference>
<feature type="compositionally biased region" description="Low complexity" evidence="2">
    <location>
        <begin position="391"/>
        <end position="401"/>
    </location>
</feature>
<organism evidence="4">
    <name type="scientific">Blastocystis hominis</name>
    <dbReference type="NCBI Taxonomy" id="12968"/>
    <lineage>
        <taxon>Eukaryota</taxon>
        <taxon>Sar</taxon>
        <taxon>Stramenopiles</taxon>
        <taxon>Bigyra</taxon>
        <taxon>Opalozoa</taxon>
        <taxon>Opalinata</taxon>
        <taxon>Blastocystidae</taxon>
        <taxon>Blastocystis</taxon>
    </lineage>
</organism>
<feature type="region of interest" description="Disordered" evidence="2">
    <location>
        <begin position="380"/>
        <end position="401"/>
    </location>
</feature>
<dbReference type="Proteomes" id="UP000008312">
    <property type="component" value="Unassembled WGS sequence"/>
</dbReference>
<evidence type="ECO:0000256" key="2">
    <source>
        <dbReference type="SAM" id="MobiDB-lite"/>
    </source>
</evidence>
<evidence type="ECO:0000313" key="5">
    <source>
        <dbReference type="Proteomes" id="UP000008312"/>
    </source>
</evidence>
<dbReference type="OrthoDB" id="16692at2759"/>